<accession>A0A1H8ZUC4</accession>
<feature type="transmembrane region" description="Helical" evidence="6">
    <location>
        <begin position="529"/>
        <end position="550"/>
    </location>
</feature>
<dbReference type="InterPro" id="IPR008457">
    <property type="entry name" value="Cu-R_CopD_dom"/>
</dbReference>
<sequence length="682" mass="71120">MASTTATRPAARSTEEPTGSGRLVLVTAGAVAVVVALVLLGTTGALAAPSAGLLDPGPLTRYGLPAARAVHDTAASLTVGLLVLAAWTVAPAPGKSVDSLAGPRRSMVRAATVSALVWAGAAVVVLVLTAADVAGFSPSQPGFSLVFFSFTSQLELGRALLVSLLLVLLVAVLCTLATRVVAVAWAAVVAVLAVLPLSLAGHAGGTDNHMTAVDSLALHLVGVVVWVGGLGALVLTGGRLGDQRAAVVRRYSGLAAACFALVTVSGLVNAALRVGSFAGLATPYGLLVVGKVAALALLFVAGLAHRRRTIPRLGTDRSAFARLAAVELLVMGATLGLAVALSRSAPPVPETPDTADRVASLLGYPAPAPFTVGRYLTAFYPELLWLVVALVMLGLYLAGALKLHRRGDRWPLQRTLFWTLGCLALVYVTSGGPGVYGRLGFSLHMVQHMALMVLVPFLLVFGAPITLALRALDARRDRSFGPRETLLRLIHAPVLKFLGNPVVTAALFTGGLTVFYYTPLFGLALATHTGHVLMTAHFLLTGYLFVWSLVGLDPGPERPPYAFRLLILLVTLAFHAFFGIALMSGSALLAPDWWSALGHTDTAALVADQQRGGAIAWGAGDLPSLALGVALLAGWLRSDRQTSRRLDRQADRDDDAELKAYNARLSALSTARESRRPSEPAE</sequence>
<feature type="transmembrane region" description="Helical" evidence="6">
    <location>
        <begin position="69"/>
        <end position="90"/>
    </location>
</feature>
<feature type="transmembrane region" description="Helical" evidence="6">
    <location>
        <begin position="562"/>
        <end position="583"/>
    </location>
</feature>
<feature type="transmembrane region" description="Helical" evidence="6">
    <location>
        <begin position="23"/>
        <end position="49"/>
    </location>
</feature>
<dbReference type="Pfam" id="PF05425">
    <property type="entry name" value="CopD"/>
    <property type="match status" value="1"/>
</dbReference>
<dbReference type="PANTHER" id="PTHR34820:SF4">
    <property type="entry name" value="INNER MEMBRANE PROTEIN YEBZ"/>
    <property type="match status" value="1"/>
</dbReference>
<evidence type="ECO:0000256" key="2">
    <source>
        <dbReference type="ARBA" id="ARBA00022475"/>
    </source>
</evidence>
<feature type="transmembrane region" description="Helical" evidence="6">
    <location>
        <begin position="415"/>
        <end position="436"/>
    </location>
</feature>
<feature type="transmembrane region" description="Helical" evidence="6">
    <location>
        <begin position="216"/>
        <end position="241"/>
    </location>
</feature>
<evidence type="ECO:0000313" key="8">
    <source>
        <dbReference type="EMBL" id="SEP67994.1"/>
    </source>
</evidence>
<evidence type="ECO:0000256" key="1">
    <source>
        <dbReference type="ARBA" id="ARBA00004651"/>
    </source>
</evidence>
<evidence type="ECO:0000259" key="7">
    <source>
        <dbReference type="Pfam" id="PF05425"/>
    </source>
</evidence>
<dbReference type="STRING" id="1036181.SAMN05421756_101364"/>
<dbReference type="PANTHER" id="PTHR34820">
    <property type="entry name" value="INNER MEMBRANE PROTEIN YEBZ"/>
    <property type="match status" value="1"/>
</dbReference>
<dbReference type="GO" id="GO:0006825">
    <property type="term" value="P:copper ion transport"/>
    <property type="evidence" value="ECO:0007669"/>
    <property type="project" value="InterPro"/>
</dbReference>
<keyword evidence="4 6" id="KW-1133">Transmembrane helix</keyword>
<feature type="transmembrane region" description="Helical" evidence="6">
    <location>
        <begin position="156"/>
        <end position="176"/>
    </location>
</feature>
<feature type="transmembrane region" description="Helical" evidence="6">
    <location>
        <begin position="493"/>
        <end position="517"/>
    </location>
</feature>
<keyword evidence="9" id="KW-1185">Reference proteome</keyword>
<proteinExistence type="predicted"/>
<comment type="subcellular location">
    <subcellularLocation>
        <location evidence="1">Cell membrane</location>
        <topology evidence="1">Multi-pass membrane protein</topology>
    </subcellularLocation>
</comment>
<name>A0A1H8ZUC4_9ACTN</name>
<feature type="transmembrane region" description="Helical" evidence="6">
    <location>
        <begin position="448"/>
        <end position="472"/>
    </location>
</feature>
<keyword evidence="2" id="KW-1003">Cell membrane</keyword>
<dbReference type="InterPro" id="IPR019108">
    <property type="entry name" value="Caa3_assmbl_CtaG-rel"/>
</dbReference>
<dbReference type="Pfam" id="PF09678">
    <property type="entry name" value="Caa3_CtaG"/>
    <property type="match status" value="1"/>
</dbReference>
<keyword evidence="3 6" id="KW-0812">Transmembrane</keyword>
<keyword evidence="5 6" id="KW-0472">Membrane</keyword>
<dbReference type="AlphaFoldDB" id="A0A1H8ZUC4"/>
<protein>
    <submittedName>
        <fullName evidence="8">Putative copper resistance protein D</fullName>
    </submittedName>
</protein>
<evidence type="ECO:0000256" key="3">
    <source>
        <dbReference type="ARBA" id="ARBA00022692"/>
    </source>
</evidence>
<feature type="transmembrane region" description="Helical" evidence="6">
    <location>
        <begin position="614"/>
        <end position="636"/>
    </location>
</feature>
<feature type="transmembrane region" description="Helical" evidence="6">
    <location>
        <begin position="253"/>
        <end position="272"/>
    </location>
</feature>
<dbReference type="Proteomes" id="UP000198504">
    <property type="component" value="Unassembled WGS sequence"/>
</dbReference>
<feature type="domain" description="Copper resistance protein D" evidence="7">
    <location>
        <begin position="246"/>
        <end position="341"/>
    </location>
</feature>
<evidence type="ECO:0000256" key="5">
    <source>
        <dbReference type="ARBA" id="ARBA00023136"/>
    </source>
</evidence>
<feature type="transmembrane region" description="Helical" evidence="6">
    <location>
        <begin position="183"/>
        <end position="204"/>
    </location>
</feature>
<evidence type="ECO:0000256" key="4">
    <source>
        <dbReference type="ARBA" id="ARBA00022989"/>
    </source>
</evidence>
<feature type="transmembrane region" description="Helical" evidence="6">
    <location>
        <begin position="284"/>
        <end position="303"/>
    </location>
</feature>
<feature type="transmembrane region" description="Helical" evidence="6">
    <location>
        <begin position="383"/>
        <end position="403"/>
    </location>
</feature>
<evidence type="ECO:0000313" key="9">
    <source>
        <dbReference type="Proteomes" id="UP000198504"/>
    </source>
</evidence>
<dbReference type="GO" id="GO:0005886">
    <property type="term" value="C:plasma membrane"/>
    <property type="evidence" value="ECO:0007669"/>
    <property type="project" value="UniProtKB-SubCell"/>
</dbReference>
<organism evidence="8 9">
    <name type="scientific">Microlunatus flavus</name>
    <dbReference type="NCBI Taxonomy" id="1036181"/>
    <lineage>
        <taxon>Bacteria</taxon>
        <taxon>Bacillati</taxon>
        <taxon>Actinomycetota</taxon>
        <taxon>Actinomycetes</taxon>
        <taxon>Propionibacteriales</taxon>
        <taxon>Propionibacteriaceae</taxon>
        <taxon>Microlunatus</taxon>
    </lineage>
</organism>
<dbReference type="EMBL" id="FOFA01000001">
    <property type="protein sequence ID" value="SEP67994.1"/>
    <property type="molecule type" value="Genomic_DNA"/>
</dbReference>
<feature type="transmembrane region" description="Helical" evidence="6">
    <location>
        <begin position="323"/>
        <end position="342"/>
    </location>
</feature>
<reference evidence="9" key="1">
    <citation type="submission" date="2016-10" db="EMBL/GenBank/DDBJ databases">
        <authorList>
            <person name="Varghese N."/>
            <person name="Submissions S."/>
        </authorList>
    </citation>
    <scope>NUCLEOTIDE SEQUENCE [LARGE SCALE GENOMIC DNA]</scope>
    <source>
        <strain evidence="9">CGMCC 4.6856</strain>
    </source>
</reference>
<gene>
    <name evidence="8" type="ORF">SAMN05421756_101364</name>
</gene>
<feature type="transmembrane region" description="Helical" evidence="6">
    <location>
        <begin position="111"/>
        <end position="136"/>
    </location>
</feature>
<evidence type="ECO:0000256" key="6">
    <source>
        <dbReference type="SAM" id="Phobius"/>
    </source>
</evidence>
<dbReference type="RefSeq" id="WP_091177405.1">
    <property type="nucleotide sequence ID" value="NZ_FOFA01000001.1"/>
</dbReference>
<dbReference type="InterPro" id="IPR032694">
    <property type="entry name" value="CopC/D"/>
</dbReference>
<dbReference type="OrthoDB" id="5241646at2"/>